<comment type="caution">
    <text evidence="1">The sequence shown here is derived from an EMBL/GenBank/DDBJ whole genome shotgun (WGS) entry which is preliminary data.</text>
</comment>
<sequence>MRKVVLFAFSGELTHFAHVLRNALDMKNRGYDVRVVIEDDATKLVSLLRNETKPFAGLYRRAKDAGLIDCVCKACANKTGALNAVIQQGLKLCDEMEGHPSIGRYIENGYEVLIF</sequence>
<evidence type="ECO:0000313" key="2">
    <source>
        <dbReference type="Proteomes" id="UP000215559"/>
    </source>
</evidence>
<organism evidence="1 2">
    <name type="scientific">candidate division WOR-3 bacterium JGI_Cruoil_03_51_56</name>
    <dbReference type="NCBI Taxonomy" id="1973747"/>
    <lineage>
        <taxon>Bacteria</taxon>
        <taxon>Bacteria division WOR-3</taxon>
    </lineage>
</organism>
<name>A0A235BSN0_UNCW3</name>
<protein>
    <submittedName>
        <fullName evidence="1">Cytoplasmic protein</fullName>
    </submittedName>
</protein>
<accession>A0A235BSN0</accession>
<proteinExistence type="predicted"/>
<dbReference type="InterPro" id="IPR027396">
    <property type="entry name" value="DsrEFH-like"/>
</dbReference>
<dbReference type="EMBL" id="NOZP01000116">
    <property type="protein sequence ID" value="OYD15206.1"/>
    <property type="molecule type" value="Genomic_DNA"/>
</dbReference>
<gene>
    <name evidence="1" type="ORF">CH330_06275</name>
</gene>
<reference evidence="1 2" key="1">
    <citation type="submission" date="2017-07" db="EMBL/GenBank/DDBJ databases">
        <title>Recovery of genomes from metagenomes via a dereplication, aggregation, and scoring strategy.</title>
        <authorList>
            <person name="Sieber C.M."/>
            <person name="Probst A.J."/>
            <person name="Sharrar A."/>
            <person name="Thomas B.C."/>
            <person name="Hess M."/>
            <person name="Tringe S.G."/>
            <person name="Banfield J.F."/>
        </authorList>
    </citation>
    <scope>NUCLEOTIDE SEQUENCE [LARGE SCALE GENOMIC DNA]</scope>
    <source>
        <strain evidence="1">JGI_Cruoil_03_51_56</strain>
    </source>
</reference>
<dbReference type="SUPFAM" id="SSF75169">
    <property type="entry name" value="DsrEFH-like"/>
    <property type="match status" value="1"/>
</dbReference>
<dbReference type="Proteomes" id="UP000215559">
    <property type="component" value="Unassembled WGS sequence"/>
</dbReference>
<evidence type="ECO:0000313" key="1">
    <source>
        <dbReference type="EMBL" id="OYD15206.1"/>
    </source>
</evidence>
<dbReference type="AlphaFoldDB" id="A0A235BSN0"/>